<feature type="region of interest" description="Disordered" evidence="13">
    <location>
        <begin position="1481"/>
        <end position="1502"/>
    </location>
</feature>
<feature type="domain" description="EGF-like" evidence="16">
    <location>
        <begin position="291"/>
        <end position="329"/>
    </location>
</feature>
<feature type="repeat" description="LDL-receptor class B" evidence="12">
    <location>
        <begin position="64"/>
        <end position="109"/>
    </location>
</feature>
<organism>
    <name type="scientific">Pediculus humanus subsp. corporis</name>
    <name type="common">Body louse</name>
    <dbReference type="NCBI Taxonomy" id="121224"/>
    <lineage>
        <taxon>Eukaryota</taxon>
        <taxon>Metazoa</taxon>
        <taxon>Ecdysozoa</taxon>
        <taxon>Arthropoda</taxon>
        <taxon>Hexapoda</taxon>
        <taxon>Insecta</taxon>
        <taxon>Pterygota</taxon>
        <taxon>Neoptera</taxon>
        <taxon>Paraneoptera</taxon>
        <taxon>Psocodea</taxon>
        <taxon>Troctomorpha</taxon>
        <taxon>Phthiraptera</taxon>
        <taxon>Anoplura</taxon>
        <taxon>Pediculidae</taxon>
        <taxon>Pediculus</taxon>
    </lineage>
</organism>
<dbReference type="InParanoid" id="E0VCE3"/>
<feature type="repeat" description="LDL-receptor class B" evidence="12">
    <location>
        <begin position="986"/>
        <end position="1029"/>
    </location>
</feature>
<evidence type="ECO:0000256" key="4">
    <source>
        <dbReference type="ARBA" id="ARBA00022583"/>
    </source>
</evidence>
<comment type="subcellular location">
    <subcellularLocation>
        <location evidence="1">Cell membrane</location>
        <topology evidence="1">Single-pass type I membrane protein</topology>
    </subcellularLocation>
</comment>
<feature type="repeat" description="LDL-receptor class B" evidence="12">
    <location>
        <begin position="1075"/>
        <end position="1117"/>
    </location>
</feature>
<dbReference type="EMBL" id="DS235053">
    <property type="protein sequence ID" value="EEB11049.1"/>
    <property type="molecule type" value="Genomic_DNA"/>
</dbReference>
<feature type="domain" description="EGF-like" evidence="16">
    <location>
        <begin position="598"/>
        <end position="636"/>
    </location>
</feature>
<dbReference type="OrthoDB" id="72419at2759"/>
<keyword evidence="3" id="KW-0245">EGF-like domain</keyword>
<evidence type="ECO:0000256" key="1">
    <source>
        <dbReference type="ARBA" id="ARBA00004251"/>
    </source>
</evidence>
<dbReference type="GO" id="GO:0006897">
    <property type="term" value="P:endocytosis"/>
    <property type="evidence" value="ECO:0007669"/>
    <property type="project" value="UniProtKB-KW"/>
</dbReference>
<evidence type="ECO:0000256" key="3">
    <source>
        <dbReference type="ARBA" id="ARBA00022536"/>
    </source>
</evidence>
<dbReference type="InterPro" id="IPR000742">
    <property type="entry name" value="EGF"/>
</dbReference>
<feature type="compositionally biased region" description="Polar residues" evidence="13">
    <location>
        <begin position="1609"/>
        <end position="1621"/>
    </location>
</feature>
<feature type="disulfide bond" evidence="11">
    <location>
        <begin position="1381"/>
        <end position="1396"/>
    </location>
</feature>
<feature type="repeat" description="LDL-receptor class B" evidence="12">
    <location>
        <begin position="420"/>
        <end position="462"/>
    </location>
</feature>
<feature type="repeat" description="LDL-receptor class B" evidence="12">
    <location>
        <begin position="153"/>
        <end position="198"/>
    </location>
</feature>
<keyword evidence="7 14" id="KW-0472">Membrane</keyword>
<dbReference type="PANTHER" id="PTHR46513">
    <property type="entry name" value="VITELLOGENIN RECEPTOR-LIKE PROTEIN-RELATED-RELATED"/>
    <property type="match status" value="1"/>
</dbReference>
<evidence type="ECO:0000256" key="12">
    <source>
        <dbReference type="PROSITE-ProRule" id="PRU00461"/>
    </source>
</evidence>
<dbReference type="FunCoup" id="E0VCE3">
    <property type="interactions" value="524"/>
</dbReference>
<dbReference type="RefSeq" id="XP_002423787.1">
    <property type="nucleotide sequence ID" value="XM_002423742.1"/>
</dbReference>
<dbReference type="SMART" id="SM00192">
    <property type="entry name" value="LDLa"/>
    <property type="match status" value="3"/>
</dbReference>
<keyword evidence="4" id="KW-0254">Endocytosis</keyword>
<dbReference type="PROSITE" id="PS01209">
    <property type="entry name" value="LDLRA_1"/>
    <property type="match status" value="2"/>
</dbReference>
<feature type="region of interest" description="Disordered" evidence="13">
    <location>
        <begin position="1518"/>
        <end position="1568"/>
    </location>
</feature>
<evidence type="ECO:0000256" key="9">
    <source>
        <dbReference type="ARBA" id="ARBA00023170"/>
    </source>
</evidence>
<dbReference type="PRINTS" id="PR00261">
    <property type="entry name" value="LDLRECEPTOR"/>
</dbReference>
<evidence type="ECO:0000256" key="11">
    <source>
        <dbReference type="PROSITE-ProRule" id="PRU00124"/>
    </source>
</evidence>
<feature type="repeat" description="LDL-receptor class B" evidence="12">
    <location>
        <begin position="377"/>
        <end position="419"/>
    </location>
</feature>
<feature type="compositionally biased region" description="Pro residues" evidence="13">
    <location>
        <begin position="1629"/>
        <end position="1643"/>
    </location>
</feature>
<feature type="repeat" description="LDL-receptor class B" evidence="12">
    <location>
        <begin position="768"/>
        <end position="810"/>
    </location>
</feature>
<dbReference type="VEuPathDB" id="VectorBase:PHUM086410"/>
<keyword evidence="6" id="KW-0677">Repeat</keyword>
<dbReference type="eggNOG" id="KOG1215">
    <property type="taxonomic scope" value="Eukaryota"/>
</dbReference>
<evidence type="ECO:0000313" key="17">
    <source>
        <dbReference type="EMBL" id="EEB11049.1"/>
    </source>
</evidence>
<feature type="repeat" description="LDL-receptor class B" evidence="12">
    <location>
        <begin position="682"/>
        <end position="724"/>
    </location>
</feature>
<feature type="transmembrane region" description="Helical" evidence="14">
    <location>
        <begin position="1446"/>
        <end position="1469"/>
    </location>
</feature>
<dbReference type="SUPFAM" id="SSF57196">
    <property type="entry name" value="EGF/Laminin"/>
    <property type="match status" value="2"/>
</dbReference>
<dbReference type="Proteomes" id="UP000009046">
    <property type="component" value="Unassembled WGS sequence"/>
</dbReference>
<dbReference type="SMART" id="SM00181">
    <property type="entry name" value="EGF"/>
    <property type="match status" value="3"/>
</dbReference>
<dbReference type="EMBL" id="AAZO01001032">
    <property type="status" value="NOT_ANNOTATED_CDS"/>
    <property type="molecule type" value="Genomic_DNA"/>
</dbReference>
<feature type="repeat" description="LDL-receptor class B" evidence="12">
    <location>
        <begin position="811"/>
        <end position="852"/>
    </location>
</feature>
<dbReference type="InterPro" id="IPR036055">
    <property type="entry name" value="LDL_receptor-like_sf"/>
</dbReference>
<evidence type="ECO:0000313" key="19">
    <source>
        <dbReference type="Proteomes" id="UP000009046"/>
    </source>
</evidence>
<dbReference type="GeneID" id="8231533"/>
<dbReference type="InterPro" id="IPR011042">
    <property type="entry name" value="6-blade_b-propeller_TolB-like"/>
</dbReference>
<dbReference type="Pfam" id="PF14670">
    <property type="entry name" value="FXa_inhibition"/>
    <property type="match status" value="3"/>
</dbReference>
<keyword evidence="17" id="KW-0449">Lipoprotein</keyword>
<dbReference type="Gene3D" id="2.120.10.30">
    <property type="entry name" value="TolB, C-terminal domain"/>
    <property type="match status" value="4"/>
</dbReference>
<dbReference type="FunFam" id="2.120.10.30:FF:000001">
    <property type="entry name" value="Low-density lipoprotein receptor-related protein 6"/>
    <property type="match status" value="2"/>
</dbReference>
<dbReference type="SMART" id="SM00135">
    <property type="entry name" value="LY"/>
    <property type="match status" value="19"/>
</dbReference>
<dbReference type="InterPro" id="IPR002172">
    <property type="entry name" value="LDrepeatLR_classA_rpt"/>
</dbReference>
<dbReference type="Pfam" id="PF00058">
    <property type="entry name" value="Ldl_recept_b"/>
    <property type="match status" value="10"/>
</dbReference>
<evidence type="ECO:0000256" key="8">
    <source>
        <dbReference type="ARBA" id="ARBA00023157"/>
    </source>
</evidence>
<keyword evidence="2" id="KW-1003">Cell membrane</keyword>
<evidence type="ECO:0000256" key="5">
    <source>
        <dbReference type="ARBA" id="ARBA00022729"/>
    </source>
</evidence>
<evidence type="ECO:0000256" key="13">
    <source>
        <dbReference type="SAM" id="MobiDB-lite"/>
    </source>
</evidence>
<feature type="disulfide bond" evidence="11">
    <location>
        <begin position="1362"/>
        <end position="1374"/>
    </location>
</feature>
<comment type="caution">
    <text evidence="11">Lacks conserved residue(s) required for the propagation of feature annotation.</text>
</comment>
<feature type="repeat" description="LDL-receptor class B" evidence="12">
    <location>
        <begin position="463"/>
        <end position="507"/>
    </location>
</feature>
<keyword evidence="14" id="KW-0812">Transmembrane</keyword>
<feature type="repeat" description="LDL-receptor class B" evidence="12">
    <location>
        <begin position="110"/>
        <end position="152"/>
    </location>
</feature>
<dbReference type="KEGG" id="phu:Phum_PHUM086410"/>
<dbReference type="HOGENOM" id="CLU_002489_0_0_1"/>
<name>E0VCE3_PEDHC</name>
<dbReference type="STRING" id="121224.E0VCE3"/>
<dbReference type="GO" id="GO:0005886">
    <property type="term" value="C:plasma membrane"/>
    <property type="evidence" value="ECO:0007669"/>
    <property type="project" value="UniProtKB-SubCell"/>
</dbReference>
<dbReference type="InterPro" id="IPR023415">
    <property type="entry name" value="LDLR_class-A_CS"/>
</dbReference>
<keyword evidence="10" id="KW-0325">Glycoprotein</keyword>
<feature type="repeat" description="LDL-receptor class B" evidence="12">
    <location>
        <begin position="508"/>
        <end position="550"/>
    </location>
</feature>
<keyword evidence="9 17" id="KW-0675">Receptor</keyword>
<dbReference type="Gene3D" id="2.40.128.620">
    <property type="match status" value="1"/>
</dbReference>
<keyword evidence="5 15" id="KW-0732">Signal</keyword>
<evidence type="ECO:0000256" key="2">
    <source>
        <dbReference type="ARBA" id="ARBA00022475"/>
    </source>
</evidence>
<feature type="disulfide bond" evidence="11">
    <location>
        <begin position="1369"/>
        <end position="1387"/>
    </location>
</feature>
<dbReference type="InterPro" id="IPR050778">
    <property type="entry name" value="Cueball_EGF_LRP_Nidogen"/>
</dbReference>
<feature type="compositionally biased region" description="Pro residues" evidence="13">
    <location>
        <begin position="1650"/>
        <end position="1661"/>
    </location>
</feature>
<dbReference type="SUPFAM" id="SSF63825">
    <property type="entry name" value="YWTD domain"/>
    <property type="match status" value="4"/>
</dbReference>
<gene>
    <name evidence="18" type="primary">8231533</name>
    <name evidence="17" type="ORF">Phum_PHUM086410</name>
</gene>
<dbReference type="Gene3D" id="4.10.400.10">
    <property type="entry name" value="Low-density Lipoprotein Receptor"/>
    <property type="match status" value="2"/>
</dbReference>
<dbReference type="PANTHER" id="PTHR46513:SF41">
    <property type="entry name" value="LOW-DENSITY LIPOPROTEIN RECEPTOR-RELATED PROTEIN"/>
    <property type="match status" value="1"/>
</dbReference>
<reference evidence="17" key="2">
    <citation type="submission" date="2007-04" db="EMBL/GenBank/DDBJ databases">
        <title>The genome of the human body louse.</title>
        <authorList>
            <consortium name="The Human Body Louse Genome Consortium"/>
            <person name="Kirkness E."/>
            <person name="Walenz B."/>
            <person name="Hass B."/>
            <person name="Bruggner R."/>
            <person name="Strausberg R."/>
        </authorList>
    </citation>
    <scope>NUCLEOTIDE SEQUENCE</scope>
    <source>
        <strain evidence="17">USDA</strain>
    </source>
</reference>
<evidence type="ECO:0000256" key="14">
    <source>
        <dbReference type="SAM" id="Phobius"/>
    </source>
</evidence>
<protein>
    <submittedName>
        <fullName evidence="17 18">Low-density lipoprotein receptor, putative</fullName>
    </submittedName>
</protein>
<accession>E0VCE3</accession>
<feature type="disulfide bond" evidence="11">
    <location>
        <begin position="1344"/>
        <end position="1359"/>
    </location>
</feature>
<keyword evidence="19" id="KW-1185">Reference proteome</keyword>
<reference evidence="17" key="1">
    <citation type="submission" date="2007-04" db="EMBL/GenBank/DDBJ databases">
        <title>Annotation of Pediculus humanus corporis strain USDA.</title>
        <authorList>
            <person name="Kirkness E."/>
            <person name="Hannick L."/>
            <person name="Hass B."/>
            <person name="Bruggner R."/>
            <person name="Lawson D."/>
            <person name="Bidwell S."/>
            <person name="Joardar V."/>
            <person name="Caler E."/>
            <person name="Walenz B."/>
            <person name="Inman J."/>
            <person name="Schobel S."/>
            <person name="Galinsky K."/>
            <person name="Amedeo P."/>
            <person name="Strausberg R."/>
        </authorList>
    </citation>
    <scope>NUCLEOTIDE SEQUENCE</scope>
    <source>
        <strain evidence="17">USDA</strain>
    </source>
</reference>
<dbReference type="Pfam" id="PF00057">
    <property type="entry name" value="Ldl_recept_a"/>
    <property type="match status" value="3"/>
</dbReference>
<dbReference type="PROSITE" id="PS51120">
    <property type="entry name" value="LDLRB"/>
    <property type="match status" value="14"/>
</dbReference>
<sequence length="1661" mass="187691">MIFFCRLFALLSIFTIGKGYPHLLTYITSKDIRIVNVTKNNAKDTIIIRDLTEGAALDFCYKAGLICWTDHMLEVIQCANYNGTHATNKFSIVKTQVMSPDGIACDWVTQKLYWTDGDTKRIEVVSLVTRHRKVLFWDDIDQPRAIALVPMKKFMFWTDWGEVPKIERADMDGSNDSRKVIVSDDIFWPNGISVDYDNEVIYWVDGKLQFLAVVDYDGRNRRKILKTGMEYPYGITSFQNKIYWTDWKTWSIHELDRNNSNVSPKNILNSEYVPTDVRAYEPERQPSMDTPCNTNNGGCSHLCLLSTNPSGYKCACPTGVKLINKYTCANGSQEILIVVQRNGINKISLDCPDYTTFKLPLQGIRHAIAVDYDPVEDFIYWTDDNNKGIRRAKISGSQQEDIIITEVQHSDGIAVDWLSRNLFWTDTGTDRIEVATLQGLYRKVLINKDLDEPRGIAVAPEHGLIFWSDWSKTKPKIERSNMDGSDRRLLISENLGWPNGIALDLTLEKLYWCDAQTDKIESSSFDGTDRREIISDNLSHPFGLSLLGDYLYWTDWSQRSIDRVNRFTSSNRQMIADQIVNIMDLKAVKLGYYKGKNLCSVNNGGCNHLCLNRPNNNYTCDCQIDYELSSNMKTCVLPEAFLLFSRREAIGKISIENHNNDLNLPIAGVKYASGLDFDKNDGRIYWADTKLKTITRSFINGSDVEKIIEFGLDMPQSVAVDWVSHNIYWIDSGNKRIEVARTNGTSRRVLIWKDVEEPYNLVLDPKQGYMYWSDWSKMGTIKRATMDGKNIIDLVTNVGRANGLTIDDEYRKLYWTSNKPSIECSNLDGTSRRKIIKDNLSKPIGLSQYQDYIYWTDWETGAIEAANKTTGQNRTLIHSNLKDVSDILVYHKRRQSGWNQCAVNNGGCSHLCLPLPGDSYACNCPMHYHLNTNTNKTCLKPKSFILFSQKNSIHRLVPDTDDCPDVILPIQGVKNVRAIEFDPISQYLYWIDGRSQSIRRSDTESKTSTVFTITDKNFHPYDLALDPYTRLLFWSCAISDVINVTRIDSPTVKVDSILKNISHKPRNLALHPEQGFLFWTDLTSVHKVYRSRLDGSEKLLIANDLKDVTSIAVDRASNLLFFAYSFQIDVCNLDGHRRKTLLNQVEVESLAIQKSMLYLVTKDNHVIEQIKIANELLKLNKHRRNVLTRVMPTDMVAVQMPTLKMLKSHPCSAINKLGCSHICVIVDSRPFNSLHSRGGLYYNRSEYLSSYSHQLEIHNNEFDESHNTLEDVDGRYDGVKNLDKFPMEQPSLYPLKSKCACPIDQILTDDRTCSDLPSCGADHFTCLGMKKTGGKDCIPIDWRCDGQADCSDGSDETGCPNCGPNQFQCLSGHCIDSSFVCDRQENCPDGSDEAKCCKEGEFQCVGSGRCIDQLSVCDGINTCEDNSDENPSACNIASIPYADKNYTGYVLGVIVVFACAISLIPLSIYCCRRKRNRIPDEVGDSAGDPLAPKPFQSMKMPKPTKIQDSVRMSMFNGSTTSNSYDRNHITGASSSSTSNGMCSGANVYPAETLNPPPSPATTTESRRCCSASASRYRPYRHYRVINQPPPPTPCSTDVCDESDYGYRPQTESEYMTYSRGTASECDGDPFPPPPTPSSCPPSPSSTYFNPLPPPPSPNRHH</sequence>
<keyword evidence="14" id="KW-1133">Transmembrane helix</keyword>
<dbReference type="CTD" id="8231533"/>
<feature type="repeat" description="LDL-receptor class B" evidence="12">
    <location>
        <begin position="725"/>
        <end position="767"/>
    </location>
</feature>
<keyword evidence="8 11" id="KW-1015">Disulfide bond</keyword>
<feature type="domain" description="EGF-like" evidence="16">
    <location>
        <begin position="900"/>
        <end position="939"/>
    </location>
</feature>
<feature type="repeat" description="LDL-receptor class B" evidence="12">
    <location>
        <begin position="199"/>
        <end position="241"/>
    </location>
</feature>
<dbReference type="PROSITE" id="PS50068">
    <property type="entry name" value="LDLRA_2"/>
    <property type="match status" value="3"/>
</dbReference>
<dbReference type="SUPFAM" id="SSF57424">
    <property type="entry name" value="LDL receptor-like module"/>
    <property type="match status" value="3"/>
</dbReference>
<evidence type="ECO:0000256" key="15">
    <source>
        <dbReference type="SAM" id="SignalP"/>
    </source>
</evidence>
<reference evidence="18" key="3">
    <citation type="submission" date="2020-05" db="UniProtKB">
        <authorList>
            <consortium name="EnsemblMetazoa"/>
        </authorList>
    </citation>
    <scope>IDENTIFICATION</scope>
    <source>
        <strain evidence="18">USDA</strain>
    </source>
</reference>
<dbReference type="OMA" id="VNPCKVN"/>
<evidence type="ECO:0000259" key="16">
    <source>
        <dbReference type="SMART" id="SM00181"/>
    </source>
</evidence>
<feature type="chain" id="PRO_5011412345" evidence="15">
    <location>
        <begin position="20"/>
        <end position="1661"/>
    </location>
</feature>
<feature type="signal peptide" evidence="15">
    <location>
        <begin position="1"/>
        <end position="19"/>
    </location>
</feature>
<dbReference type="CDD" id="cd00112">
    <property type="entry name" value="LDLa"/>
    <property type="match status" value="3"/>
</dbReference>
<feature type="region of interest" description="Disordered" evidence="13">
    <location>
        <begin position="1583"/>
        <end position="1661"/>
    </location>
</feature>
<dbReference type="InterPro" id="IPR000033">
    <property type="entry name" value="LDLR_classB_rpt"/>
</dbReference>
<evidence type="ECO:0000256" key="10">
    <source>
        <dbReference type="ARBA" id="ARBA00023180"/>
    </source>
</evidence>
<evidence type="ECO:0000256" key="6">
    <source>
        <dbReference type="ARBA" id="ARBA00022737"/>
    </source>
</evidence>
<dbReference type="FunFam" id="2.120.10.30:FF:000008">
    <property type="entry name" value="Low-density lipoprotein receptor-related protein 4"/>
    <property type="match status" value="1"/>
</dbReference>
<evidence type="ECO:0000256" key="7">
    <source>
        <dbReference type="ARBA" id="ARBA00023136"/>
    </source>
</evidence>
<dbReference type="EnsemblMetazoa" id="PHUM086410-RA">
    <property type="protein sequence ID" value="PHUM086410-PA"/>
    <property type="gene ID" value="PHUM086410"/>
</dbReference>
<evidence type="ECO:0000313" key="18">
    <source>
        <dbReference type="EnsemblMetazoa" id="PHUM086410-PA"/>
    </source>
</evidence>
<proteinExistence type="predicted"/>